<dbReference type="InterPro" id="IPR000594">
    <property type="entry name" value="ThiF_NAD_FAD-bd"/>
</dbReference>
<comment type="caution">
    <text evidence="2">The sequence shown here is derived from an EMBL/GenBank/DDBJ whole genome shotgun (WGS) entry which is preliminary data.</text>
</comment>
<dbReference type="GO" id="GO:0004792">
    <property type="term" value="F:thiosulfate-cyanide sulfurtransferase activity"/>
    <property type="evidence" value="ECO:0007669"/>
    <property type="project" value="TreeGrafter"/>
</dbReference>
<dbReference type="EMBL" id="QEFD01000106">
    <property type="protein sequence ID" value="PVU76347.1"/>
    <property type="molecule type" value="Genomic_DNA"/>
</dbReference>
<evidence type="ECO:0000313" key="2">
    <source>
        <dbReference type="EMBL" id="PVU76347.1"/>
    </source>
</evidence>
<dbReference type="GO" id="GO:0005737">
    <property type="term" value="C:cytoplasm"/>
    <property type="evidence" value="ECO:0007669"/>
    <property type="project" value="TreeGrafter"/>
</dbReference>
<dbReference type="CDD" id="cd00757">
    <property type="entry name" value="ThiF_MoeB_HesA_family"/>
    <property type="match status" value="1"/>
</dbReference>
<dbReference type="AlphaFoldDB" id="A0A2T9X8B2"/>
<reference evidence="2 3" key="1">
    <citation type="journal article" date="2015" name="Appl. Environ. Microbiol.">
        <title>Nanoarchaeota, Their Sulfolobales Host, and Nanoarchaeota Virus Distribution across Yellowstone National Park Hot Springs.</title>
        <authorList>
            <person name="Munson-McGee J.H."/>
            <person name="Field E.K."/>
            <person name="Bateson M."/>
            <person name="Rooney C."/>
            <person name="Stepanauskas R."/>
            <person name="Young M.J."/>
        </authorList>
    </citation>
    <scope>NUCLEOTIDE SEQUENCE [LARGE SCALE GENOMIC DNA]</scope>
    <source>
        <strain evidence="2">SCGC AC-742_N10</strain>
    </source>
</reference>
<organism evidence="2 3">
    <name type="scientific">Acidianus hospitalis</name>
    <dbReference type="NCBI Taxonomy" id="563177"/>
    <lineage>
        <taxon>Archaea</taxon>
        <taxon>Thermoproteota</taxon>
        <taxon>Thermoprotei</taxon>
        <taxon>Sulfolobales</taxon>
        <taxon>Sulfolobaceae</taxon>
        <taxon>Acidianus</taxon>
    </lineage>
</organism>
<dbReference type="Pfam" id="PF00899">
    <property type="entry name" value="ThiF"/>
    <property type="match status" value="1"/>
</dbReference>
<dbReference type="InterPro" id="IPR045886">
    <property type="entry name" value="ThiF/MoeB/HesA"/>
</dbReference>
<evidence type="ECO:0000313" key="3">
    <source>
        <dbReference type="Proteomes" id="UP000245638"/>
    </source>
</evidence>
<protein>
    <submittedName>
        <fullName evidence="2">Thiamine biosynthesis protein ThiF</fullName>
    </submittedName>
</protein>
<gene>
    <name evidence="2" type="ORF">DDW13_03360</name>
</gene>
<proteinExistence type="predicted"/>
<dbReference type="PANTHER" id="PTHR10953">
    <property type="entry name" value="UBIQUITIN-ACTIVATING ENZYME E1"/>
    <property type="match status" value="1"/>
</dbReference>
<sequence>MDRFSRQLLTLGIDVQEKIMSTKVLIAGCGALGSSIAELLVRLGVKELKIVDADVVELSNLHRTHIFTEKDLMKPKVLACKEFLEKINSEVKIEPIFDIIDETNAENLVKDVDVIFDGLDNINYRLILNDACVKYGKPLIYAGISGEYGNAKLIIPGKTSCLACFLQPFNTRNACDIIGTTTVVPNFLASIQVQLFINYLRGYSEDELIIADLKELRLDKIKMSRNPQCEACSLHEFKYLKHMDINCGLIRTEKIEGDKVFSSNGIELYKYDGDYIICYNQKCFKKRIA</sequence>
<name>A0A2T9X8B2_9CREN</name>
<dbReference type="PANTHER" id="PTHR10953:SF102">
    <property type="entry name" value="ADENYLYLTRANSFERASE AND SULFURTRANSFERASE MOCS3"/>
    <property type="match status" value="1"/>
</dbReference>
<feature type="domain" description="THIF-type NAD/FAD binding fold" evidence="1">
    <location>
        <begin position="4"/>
        <end position="230"/>
    </location>
</feature>
<accession>A0A2T9X8B2</accession>
<dbReference type="Proteomes" id="UP000245638">
    <property type="component" value="Unassembled WGS sequence"/>
</dbReference>
<dbReference type="GO" id="GO:0016779">
    <property type="term" value="F:nucleotidyltransferase activity"/>
    <property type="evidence" value="ECO:0007669"/>
    <property type="project" value="TreeGrafter"/>
</dbReference>
<dbReference type="SUPFAM" id="SSF69572">
    <property type="entry name" value="Activating enzymes of the ubiquitin-like proteins"/>
    <property type="match status" value="1"/>
</dbReference>
<dbReference type="InterPro" id="IPR035985">
    <property type="entry name" value="Ubiquitin-activating_enz"/>
</dbReference>
<dbReference type="GO" id="GO:0008641">
    <property type="term" value="F:ubiquitin-like modifier activating enzyme activity"/>
    <property type="evidence" value="ECO:0007669"/>
    <property type="project" value="InterPro"/>
</dbReference>
<dbReference type="Gene3D" id="3.40.50.720">
    <property type="entry name" value="NAD(P)-binding Rossmann-like Domain"/>
    <property type="match status" value="1"/>
</dbReference>
<evidence type="ECO:0000259" key="1">
    <source>
        <dbReference type="Pfam" id="PF00899"/>
    </source>
</evidence>